<dbReference type="Gene3D" id="1.10.3210.10">
    <property type="entry name" value="Hypothetical protein af1432"/>
    <property type="match status" value="1"/>
</dbReference>
<dbReference type="PIRSF" id="PIRSF003180">
    <property type="entry name" value="DiGMPpdiest_YuxH"/>
    <property type="match status" value="1"/>
</dbReference>
<dbReference type="SUPFAM" id="SSF109604">
    <property type="entry name" value="HD-domain/PDEase-like"/>
    <property type="match status" value="1"/>
</dbReference>
<sequence>MMQNSIVARQPILNRKKETVAYELLFRSLSKDEFDGSQATAEVLTSSLDLIGLDNLTRGKQAFINFTAELIKSEIAELLPQQKIGIEILEDVSVDHEIIKCSKNIKAAGHILLLDDFVYQKELIPLIEIADIIKIDFLQTTGRERKYIMELIKKKHNPEAKFLAEKIENYEEFKTAYEMGYDYFQGYFFTRPDTISTRKIPSYKFNYLEVINELNSLEPDFKKLSKIIKNDLSMSYSLLRTINAAIYGYQVSSIQQAAALLGINKLKKWALLYFIKGLSEDKPGALFTNTLIRAKMAELLAKNINQADKSSEYYTVGMLSMLDAYLDRPLENIVKELSLTDEVKKAVLNLDGKMGEILKLIILYEQARWSELEKIEIKYHLDNELLAGVYQEAIDSASETVEKIIR</sequence>
<feature type="domain" description="EAL" evidence="1">
    <location>
        <begin position="1"/>
        <end position="206"/>
    </location>
</feature>
<dbReference type="SMART" id="SM00052">
    <property type="entry name" value="EAL"/>
    <property type="match status" value="1"/>
</dbReference>
<evidence type="ECO:0000313" key="4">
    <source>
        <dbReference type="Proteomes" id="UP000244089"/>
    </source>
</evidence>
<dbReference type="InterPro" id="IPR001633">
    <property type="entry name" value="EAL_dom"/>
</dbReference>
<evidence type="ECO:0000313" key="3">
    <source>
        <dbReference type="EMBL" id="PTV98738.1"/>
    </source>
</evidence>
<dbReference type="OrthoDB" id="9804751at2"/>
<reference evidence="3 4" key="1">
    <citation type="submission" date="2018-04" db="EMBL/GenBank/DDBJ databases">
        <title>Subsurface microbial communities from deep shales in Ohio and West Virginia, USA.</title>
        <authorList>
            <person name="Wrighton K."/>
        </authorList>
    </citation>
    <scope>NUCLEOTIDE SEQUENCE [LARGE SCALE GENOMIC DNA]</scope>
    <source>
        <strain evidence="3 4">WC1</strain>
    </source>
</reference>
<dbReference type="PANTHER" id="PTHR33525:SF4">
    <property type="entry name" value="CYCLIC DI-GMP PHOSPHODIESTERASE CDGJ"/>
    <property type="match status" value="1"/>
</dbReference>
<name>A0A2T5RJF1_9FIRM</name>
<dbReference type="AlphaFoldDB" id="A0A2T5RJF1"/>
<protein>
    <submittedName>
        <fullName evidence="3">Diguanylate phosphodiesterase</fullName>
    </submittedName>
</protein>
<dbReference type="EMBL" id="QAXS01000014">
    <property type="protein sequence ID" value="PTV98738.1"/>
    <property type="molecule type" value="Genomic_DNA"/>
</dbReference>
<dbReference type="InterPro" id="IPR014408">
    <property type="entry name" value="dGMP_Pdiesterase_EAL/HD-GYP"/>
</dbReference>
<gene>
    <name evidence="3" type="ORF">C8C76_1145</name>
</gene>
<evidence type="ECO:0000259" key="1">
    <source>
        <dbReference type="PROSITE" id="PS50883"/>
    </source>
</evidence>
<dbReference type="PROSITE" id="PS51833">
    <property type="entry name" value="HDOD"/>
    <property type="match status" value="1"/>
</dbReference>
<dbReference type="RefSeq" id="WP_108140033.1">
    <property type="nucleotide sequence ID" value="NZ_QAXS01000014.1"/>
</dbReference>
<dbReference type="Gene3D" id="3.20.20.450">
    <property type="entry name" value="EAL domain"/>
    <property type="match status" value="1"/>
</dbReference>
<dbReference type="InterPro" id="IPR013976">
    <property type="entry name" value="HDOD"/>
</dbReference>
<proteinExistence type="predicted"/>
<dbReference type="InterPro" id="IPR052340">
    <property type="entry name" value="RNase_Y/CdgJ"/>
</dbReference>
<feature type="domain" description="HDOD" evidence="2">
    <location>
        <begin position="200"/>
        <end position="385"/>
    </location>
</feature>
<dbReference type="Proteomes" id="UP000244089">
    <property type="component" value="Unassembled WGS sequence"/>
</dbReference>
<dbReference type="Pfam" id="PF08668">
    <property type="entry name" value="HDOD"/>
    <property type="match status" value="1"/>
</dbReference>
<dbReference type="PROSITE" id="PS50883">
    <property type="entry name" value="EAL"/>
    <property type="match status" value="1"/>
</dbReference>
<dbReference type="InterPro" id="IPR035919">
    <property type="entry name" value="EAL_sf"/>
</dbReference>
<accession>A0A2T5RJF1</accession>
<organism evidence="3 4">
    <name type="scientific">Halanaerobium saccharolyticum</name>
    <dbReference type="NCBI Taxonomy" id="43595"/>
    <lineage>
        <taxon>Bacteria</taxon>
        <taxon>Bacillati</taxon>
        <taxon>Bacillota</taxon>
        <taxon>Clostridia</taxon>
        <taxon>Halanaerobiales</taxon>
        <taxon>Halanaerobiaceae</taxon>
        <taxon>Halanaerobium</taxon>
    </lineage>
</organism>
<comment type="caution">
    <text evidence="3">The sequence shown here is derived from an EMBL/GenBank/DDBJ whole genome shotgun (WGS) entry which is preliminary data.</text>
</comment>
<dbReference type="PANTHER" id="PTHR33525">
    <property type="match status" value="1"/>
</dbReference>
<dbReference type="SUPFAM" id="SSF141868">
    <property type="entry name" value="EAL domain-like"/>
    <property type="match status" value="1"/>
</dbReference>
<dbReference type="Pfam" id="PF00563">
    <property type="entry name" value="EAL"/>
    <property type="match status" value="1"/>
</dbReference>
<evidence type="ECO:0000259" key="2">
    <source>
        <dbReference type="PROSITE" id="PS51833"/>
    </source>
</evidence>